<protein>
    <submittedName>
        <fullName evidence="2">Uncharacterized protein</fullName>
    </submittedName>
</protein>
<keyword evidence="1" id="KW-1133">Transmembrane helix</keyword>
<reference evidence="2" key="1">
    <citation type="journal article" date="2020" name="Stud. Mycol.">
        <title>101 Dothideomycetes genomes: a test case for predicting lifestyles and emergence of pathogens.</title>
        <authorList>
            <person name="Haridas S."/>
            <person name="Albert R."/>
            <person name="Binder M."/>
            <person name="Bloem J."/>
            <person name="Labutti K."/>
            <person name="Salamov A."/>
            <person name="Andreopoulos B."/>
            <person name="Baker S."/>
            <person name="Barry K."/>
            <person name="Bills G."/>
            <person name="Bluhm B."/>
            <person name="Cannon C."/>
            <person name="Castanera R."/>
            <person name="Culley D."/>
            <person name="Daum C."/>
            <person name="Ezra D."/>
            <person name="Gonzalez J."/>
            <person name="Henrissat B."/>
            <person name="Kuo A."/>
            <person name="Liang C."/>
            <person name="Lipzen A."/>
            <person name="Lutzoni F."/>
            <person name="Magnuson J."/>
            <person name="Mondo S."/>
            <person name="Nolan M."/>
            <person name="Ohm R."/>
            <person name="Pangilinan J."/>
            <person name="Park H.-J."/>
            <person name="Ramirez L."/>
            <person name="Alfaro M."/>
            <person name="Sun H."/>
            <person name="Tritt A."/>
            <person name="Yoshinaga Y."/>
            <person name="Zwiers L.-H."/>
            <person name="Turgeon B."/>
            <person name="Goodwin S."/>
            <person name="Spatafora J."/>
            <person name="Crous P."/>
            <person name="Grigoriev I."/>
        </authorList>
    </citation>
    <scope>NUCLEOTIDE SEQUENCE</scope>
    <source>
        <strain evidence="2">CBS 115976</strain>
    </source>
</reference>
<feature type="transmembrane region" description="Helical" evidence="1">
    <location>
        <begin position="400"/>
        <end position="428"/>
    </location>
</feature>
<name>A0A6A6U4Y5_9PEZI</name>
<feature type="transmembrane region" description="Helical" evidence="1">
    <location>
        <begin position="324"/>
        <end position="348"/>
    </location>
</feature>
<dbReference type="OrthoDB" id="5406607at2759"/>
<accession>A0A6A6U4Y5</accession>
<gene>
    <name evidence="2" type="ORF">BT63DRAFT_481990</name>
</gene>
<dbReference type="AlphaFoldDB" id="A0A6A6U4Y5"/>
<feature type="transmembrane region" description="Helical" evidence="1">
    <location>
        <begin position="360"/>
        <end position="380"/>
    </location>
</feature>
<evidence type="ECO:0000313" key="3">
    <source>
        <dbReference type="Proteomes" id="UP000799302"/>
    </source>
</evidence>
<organism evidence="2 3">
    <name type="scientific">Microthyrium microscopicum</name>
    <dbReference type="NCBI Taxonomy" id="703497"/>
    <lineage>
        <taxon>Eukaryota</taxon>
        <taxon>Fungi</taxon>
        <taxon>Dikarya</taxon>
        <taxon>Ascomycota</taxon>
        <taxon>Pezizomycotina</taxon>
        <taxon>Dothideomycetes</taxon>
        <taxon>Dothideomycetes incertae sedis</taxon>
        <taxon>Microthyriales</taxon>
        <taxon>Microthyriaceae</taxon>
        <taxon>Microthyrium</taxon>
    </lineage>
</organism>
<keyword evidence="1" id="KW-0472">Membrane</keyword>
<evidence type="ECO:0000313" key="2">
    <source>
        <dbReference type="EMBL" id="KAF2666198.1"/>
    </source>
</evidence>
<keyword evidence="3" id="KW-1185">Reference proteome</keyword>
<proteinExistence type="predicted"/>
<sequence length="444" mass="48893">MVKSPSAQGGLVSDFSDEKLVYQVRNPPWTRDFGTLQNKTSIKERVCKIHGVYTMPKGYEFAYVPSDAVINFQADKSMKFEVSASYSFTKAAIAIVQTVYASITLYRARGNQVQVFGYAAFGLTVIPYHMVLTPCENHQAKESTNSSTDWSEKPDANYLGTSQYILMSLLNLLAQLVAVDYPTLYMVRSEMMEEAIRRGGIFKGFTGHLGPDTSGQDANADRVKIKTQPGPWIVEDITENHLVGQTPYFHLKNPNYGASSAQSLQSMVMYKEDLIKKIQPTVLIPSCPRFKTKQKVDDGPTSSWELQPGARNISSSSTLKKSRWLLRIIAPIIFGCLSVGLLGILSKFSKGTESTSVERGFTMSWLAVGMLCGFISPALTESLQDGYGDIFKDSDWFGSAYAFIAVTLVLAAIYGVFLVPGLGGYAVVGKMILKFGSCSRIDDN</sequence>
<keyword evidence="1" id="KW-0812">Transmembrane</keyword>
<dbReference type="Proteomes" id="UP000799302">
    <property type="component" value="Unassembled WGS sequence"/>
</dbReference>
<dbReference type="EMBL" id="MU004239">
    <property type="protein sequence ID" value="KAF2666198.1"/>
    <property type="molecule type" value="Genomic_DNA"/>
</dbReference>
<evidence type="ECO:0000256" key="1">
    <source>
        <dbReference type="SAM" id="Phobius"/>
    </source>
</evidence>